<evidence type="ECO:0000256" key="1">
    <source>
        <dbReference type="SAM" id="SignalP"/>
    </source>
</evidence>
<gene>
    <name evidence="3" type="ORF">JW984_11125</name>
</gene>
<reference evidence="3" key="2">
    <citation type="submission" date="2021-01" db="EMBL/GenBank/DDBJ databases">
        <authorList>
            <person name="Hahn C.R."/>
            <person name="Youssef N.H."/>
            <person name="Elshahed M."/>
        </authorList>
    </citation>
    <scope>NUCLEOTIDE SEQUENCE</scope>
    <source>
        <strain evidence="3">Zod_Metabat.24</strain>
    </source>
</reference>
<dbReference type="Proteomes" id="UP000809273">
    <property type="component" value="Unassembled WGS sequence"/>
</dbReference>
<comment type="caution">
    <text evidence="3">The sequence shown here is derived from an EMBL/GenBank/DDBJ whole genome shotgun (WGS) entry which is preliminary data.</text>
</comment>
<dbReference type="PANTHER" id="PTHR38731:SF1">
    <property type="entry name" value="FECR PROTEIN DOMAIN-CONTAINING PROTEIN"/>
    <property type="match status" value="1"/>
</dbReference>
<keyword evidence="1" id="KW-0732">Signal</keyword>
<accession>A0A9D8PN51</accession>
<dbReference type="Pfam" id="PF04773">
    <property type="entry name" value="FecR"/>
    <property type="match status" value="1"/>
</dbReference>
<reference evidence="3" key="1">
    <citation type="journal article" date="2021" name="Environ. Microbiol.">
        <title>Genomic characterization of three novel Desulfobacterota classes expand the metabolic and phylogenetic diversity of the phylum.</title>
        <authorList>
            <person name="Murphy C.L."/>
            <person name="Biggerstaff J."/>
            <person name="Eichhorn A."/>
            <person name="Ewing E."/>
            <person name="Shahan R."/>
            <person name="Soriano D."/>
            <person name="Stewart S."/>
            <person name="VanMol K."/>
            <person name="Walker R."/>
            <person name="Walters P."/>
            <person name="Elshahed M.S."/>
            <person name="Youssef N.H."/>
        </authorList>
    </citation>
    <scope>NUCLEOTIDE SEQUENCE</scope>
    <source>
        <strain evidence="3">Zod_Metabat.24</strain>
    </source>
</reference>
<dbReference type="PANTHER" id="PTHR38731">
    <property type="entry name" value="LIPL45-RELATED LIPOPROTEIN-RELATED"/>
    <property type="match status" value="1"/>
</dbReference>
<proteinExistence type="predicted"/>
<dbReference type="AlphaFoldDB" id="A0A9D8PN51"/>
<dbReference type="InterPro" id="IPR006860">
    <property type="entry name" value="FecR"/>
</dbReference>
<feature type="signal peptide" evidence="1">
    <location>
        <begin position="1"/>
        <end position="27"/>
    </location>
</feature>
<organism evidence="3 4">
    <name type="scientific">Candidatus Zymogenus saltonus</name>
    <dbReference type="NCBI Taxonomy" id="2844893"/>
    <lineage>
        <taxon>Bacteria</taxon>
        <taxon>Deltaproteobacteria</taxon>
        <taxon>Candidatus Zymogenia</taxon>
        <taxon>Candidatus Zymogeniales</taxon>
        <taxon>Candidatus Zymogenaceae</taxon>
        <taxon>Candidatus Zymogenus</taxon>
    </lineage>
</organism>
<dbReference type="EMBL" id="JAFGIX010000054">
    <property type="protein sequence ID" value="MBN1573736.1"/>
    <property type="molecule type" value="Genomic_DNA"/>
</dbReference>
<sequence>MKGKKIVVSSLVSILFAALIAAPAISAGEELSGTIIDVKRDCFVTEKGTDNWINAIKGMAVSGGVRLKTGEESSMIVELNGDVIKLGPMTEIEITDFSGEKVTGDTGKEATKTSTVIGLVAGKIYSKVKELTNDSIFEIRSDISIAGSRGTVFSVDRVGENSFSTLIVLWGTVSFSSIDPKTGNPIGNPVNVGRKMSSTITSGGPAGQPVNASGKQIRTLFSALKNMEESLDSFRGGGEGGGDGGCRLPLPEMYVLKADDSPQFF</sequence>
<feature type="domain" description="FecR protein" evidence="2">
    <location>
        <begin position="67"/>
        <end position="173"/>
    </location>
</feature>
<evidence type="ECO:0000313" key="4">
    <source>
        <dbReference type="Proteomes" id="UP000809273"/>
    </source>
</evidence>
<evidence type="ECO:0000259" key="2">
    <source>
        <dbReference type="Pfam" id="PF04773"/>
    </source>
</evidence>
<feature type="chain" id="PRO_5038450871" evidence="1">
    <location>
        <begin position="28"/>
        <end position="265"/>
    </location>
</feature>
<evidence type="ECO:0000313" key="3">
    <source>
        <dbReference type="EMBL" id="MBN1573736.1"/>
    </source>
</evidence>
<name>A0A9D8PN51_9DELT</name>
<protein>
    <submittedName>
        <fullName evidence="3">FecR domain-containing protein</fullName>
    </submittedName>
</protein>
<dbReference type="PROSITE" id="PS00549">
    <property type="entry name" value="BACTERIOFERRITIN"/>
    <property type="match status" value="1"/>
</dbReference>